<protein>
    <submittedName>
        <fullName evidence="2">Uncharacterized protein</fullName>
    </submittedName>
</protein>
<comment type="caution">
    <text evidence="2">The sequence shown here is derived from an EMBL/GenBank/DDBJ whole genome shotgun (WGS) entry which is preliminary data.</text>
</comment>
<proteinExistence type="predicted"/>
<keyword evidence="1" id="KW-0472">Membrane</keyword>
<evidence type="ECO:0000313" key="2">
    <source>
        <dbReference type="EMBL" id="KUG03209.1"/>
    </source>
</evidence>
<organism evidence="2">
    <name type="scientific">hydrocarbon metagenome</name>
    <dbReference type="NCBI Taxonomy" id="938273"/>
    <lineage>
        <taxon>unclassified sequences</taxon>
        <taxon>metagenomes</taxon>
        <taxon>ecological metagenomes</taxon>
    </lineage>
</organism>
<sequence length="84" mass="9415">MTTEYAGMSFVIAIALMITVLVIVIIWQGSKIAQTKMKVAAEVYKEESFRQLAEDAVTYQQQISENLSDLKTRVAAIEKMLSEV</sequence>
<name>A0A0W8E406_9ZZZZ</name>
<keyword evidence="1" id="KW-1133">Transmembrane helix</keyword>
<dbReference type="EMBL" id="LNQE01001888">
    <property type="protein sequence ID" value="KUG03209.1"/>
    <property type="molecule type" value="Genomic_DNA"/>
</dbReference>
<accession>A0A0W8E406</accession>
<feature type="transmembrane region" description="Helical" evidence="1">
    <location>
        <begin position="6"/>
        <end position="27"/>
    </location>
</feature>
<evidence type="ECO:0000256" key="1">
    <source>
        <dbReference type="SAM" id="Phobius"/>
    </source>
</evidence>
<reference evidence="2" key="1">
    <citation type="journal article" date="2015" name="Proc. Natl. Acad. Sci. U.S.A.">
        <title>Networks of energetic and metabolic interactions define dynamics in microbial communities.</title>
        <authorList>
            <person name="Embree M."/>
            <person name="Liu J.K."/>
            <person name="Al-Bassam M.M."/>
            <person name="Zengler K."/>
        </authorList>
    </citation>
    <scope>NUCLEOTIDE SEQUENCE</scope>
</reference>
<gene>
    <name evidence="2" type="ORF">ASZ90_019308</name>
</gene>
<keyword evidence="1" id="KW-0812">Transmembrane</keyword>
<dbReference type="AlphaFoldDB" id="A0A0W8E406"/>